<proteinExistence type="inferred from homology"/>
<dbReference type="PIRSF" id="PIRSF005822">
    <property type="entry name" value="NDUA2"/>
    <property type="match status" value="1"/>
</dbReference>
<evidence type="ECO:0000256" key="4">
    <source>
        <dbReference type="ARBA" id="ARBA00016394"/>
    </source>
</evidence>
<keyword evidence="15" id="KW-1185">Reference proteome</keyword>
<keyword evidence="5" id="KW-0813">Transport</keyword>
<dbReference type="GO" id="GO:0005743">
    <property type="term" value="C:mitochondrial inner membrane"/>
    <property type="evidence" value="ECO:0007669"/>
    <property type="project" value="UniProtKB-SubCell"/>
</dbReference>
<dbReference type="Pfam" id="PF05047">
    <property type="entry name" value="L51_S25_CI-B8"/>
    <property type="match status" value="1"/>
</dbReference>
<dbReference type="InterPro" id="IPR036249">
    <property type="entry name" value="Thioredoxin-like_sf"/>
</dbReference>
<dbReference type="SUPFAM" id="SSF52833">
    <property type="entry name" value="Thioredoxin-like"/>
    <property type="match status" value="1"/>
</dbReference>
<dbReference type="PANTHER" id="PTHR12878:SF0">
    <property type="entry name" value="NADH DEHYDROGENASE [UBIQUINONE] 1 ALPHA SUBCOMPLEX SUBUNIT 2"/>
    <property type="match status" value="1"/>
</dbReference>
<evidence type="ECO:0000256" key="7">
    <source>
        <dbReference type="ARBA" id="ARBA00022792"/>
    </source>
</evidence>
<evidence type="ECO:0000256" key="3">
    <source>
        <dbReference type="ARBA" id="ARBA00008939"/>
    </source>
</evidence>
<accession>A0A1S8XBA9</accession>
<keyword evidence="9" id="KW-0496">Mitochondrion</keyword>
<evidence type="ECO:0000256" key="5">
    <source>
        <dbReference type="ARBA" id="ARBA00022448"/>
    </source>
</evidence>
<dbReference type="SMART" id="SM00916">
    <property type="entry name" value="L51_S25_CI-B8"/>
    <property type="match status" value="1"/>
</dbReference>
<sequence>MASVVKFGRKVKEVRLLLSQTGASSRGAREFLSKYYEGVKNANPGLKILVREAEHISPKCYARYEYGKEAGVSLVQNTAEEVIEKFKELNRV</sequence>
<protein>
    <recommendedName>
        <fullName evidence="4">NADH dehydrogenase [ubiquinone] 1 alpha subcomplex subunit 2</fullName>
    </recommendedName>
    <alternativeName>
        <fullName evidence="11">Complex I-B8</fullName>
    </alternativeName>
    <alternativeName>
        <fullName evidence="12">NADH-ubiquinone oxidoreductase B8 subunit</fullName>
    </alternativeName>
</protein>
<gene>
    <name evidence="14" type="ORF">X801_00153</name>
</gene>
<keyword evidence="7" id="KW-0999">Mitochondrion inner membrane</keyword>
<evidence type="ECO:0000256" key="6">
    <source>
        <dbReference type="ARBA" id="ARBA00022660"/>
    </source>
</evidence>
<organism evidence="14 15">
    <name type="scientific">Opisthorchis viverrini</name>
    <name type="common">Southeast Asian liver fluke</name>
    <dbReference type="NCBI Taxonomy" id="6198"/>
    <lineage>
        <taxon>Eukaryota</taxon>
        <taxon>Metazoa</taxon>
        <taxon>Spiralia</taxon>
        <taxon>Lophotrochozoa</taxon>
        <taxon>Platyhelminthes</taxon>
        <taxon>Trematoda</taxon>
        <taxon>Digenea</taxon>
        <taxon>Opisthorchiida</taxon>
        <taxon>Opisthorchiata</taxon>
        <taxon>Opisthorchiidae</taxon>
        <taxon>Opisthorchis</taxon>
    </lineage>
</organism>
<dbReference type="AlphaFoldDB" id="A0A1S8XBA9"/>
<dbReference type="PANTHER" id="PTHR12878">
    <property type="entry name" value="NADH-UBIQUINONE OXIDOREDUCTASE B8 SUBUNIT"/>
    <property type="match status" value="1"/>
</dbReference>
<evidence type="ECO:0000256" key="10">
    <source>
        <dbReference type="ARBA" id="ARBA00023136"/>
    </source>
</evidence>
<evidence type="ECO:0000259" key="13">
    <source>
        <dbReference type="SMART" id="SM00916"/>
    </source>
</evidence>
<keyword evidence="8" id="KW-0249">Electron transport</keyword>
<evidence type="ECO:0000313" key="15">
    <source>
        <dbReference type="Proteomes" id="UP000243686"/>
    </source>
</evidence>
<evidence type="ECO:0000313" key="14">
    <source>
        <dbReference type="EMBL" id="OON23936.1"/>
    </source>
</evidence>
<evidence type="ECO:0000256" key="11">
    <source>
        <dbReference type="ARBA" id="ARBA00031441"/>
    </source>
</evidence>
<evidence type="ECO:0000256" key="1">
    <source>
        <dbReference type="ARBA" id="ARBA00003195"/>
    </source>
</evidence>
<evidence type="ECO:0000256" key="12">
    <source>
        <dbReference type="ARBA" id="ARBA00032513"/>
    </source>
</evidence>
<dbReference type="Proteomes" id="UP000243686">
    <property type="component" value="Unassembled WGS sequence"/>
</dbReference>
<comment type="function">
    <text evidence="1">Accessory subunit of the mitochondrial membrane respiratory chain NADH dehydrogenase (Complex I), that is believed not to be involved in catalysis. Complex I functions in the transfer of electrons from NADH to the respiratory chain. The immediate electron acceptor for the enzyme is believed to be ubiquinone.</text>
</comment>
<keyword evidence="10" id="KW-0472">Membrane</keyword>
<feature type="domain" description="Ribosomal protein/NADH dehydrogenase" evidence="13">
    <location>
        <begin position="20"/>
        <end position="92"/>
    </location>
</feature>
<comment type="similarity">
    <text evidence="3">Belongs to the complex I NDUFA2 subunit family.</text>
</comment>
<comment type="subcellular location">
    <subcellularLocation>
        <location evidence="2">Mitochondrion inner membrane</location>
        <topology evidence="2">Peripheral membrane protein</topology>
        <orientation evidence="2">Matrix side</orientation>
    </subcellularLocation>
</comment>
<evidence type="ECO:0000256" key="2">
    <source>
        <dbReference type="ARBA" id="ARBA00004443"/>
    </source>
</evidence>
<dbReference type="EMBL" id="KV891471">
    <property type="protein sequence ID" value="OON23936.1"/>
    <property type="molecule type" value="Genomic_DNA"/>
</dbReference>
<dbReference type="InterPro" id="IPR016464">
    <property type="entry name" value="NADH_Ub_cplx-1_asu_su-2"/>
</dbReference>
<dbReference type="Gene3D" id="3.40.30.10">
    <property type="entry name" value="Glutaredoxin"/>
    <property type="match status" value="1"/>
</dbReference>
<name>A0A1S8XBA9_OPIVI</name>
<keyword evidence="6" id="KW-0679">Respiratory chain</keyword>
<dbReference type="InterPro" id="IPR007741">
    <property type="entry name" value="Ribosomal_mL43/mS25/NADH_DH"/>
</dbReference>
<reference evidence="14 15" key="1">
    <citation type="submission" date="2015-03" db="EMBL/GenBank/DDBJ databases">
        <title>Draft genome of the nematode, Opisthorchis viverrini.</title>
        <authorList>
            <person name="Mitreva M."/>
        </authorList>
    </citation>
    <scope>NUCLEOTIDE SEQUENCE [LARGE SCALE GENOMIC DNA]</scope>
    <source>
        <strain evidence="14">Khon Kaen</strain>
    </source>
</reference>
<evidence type="ECO:0000256" key="9">
    <source>
        <dbReference type="ARBA" id="ARBA00023128"/>
    </source>
</evidence>
<evidence type="ECO:0000256" key="8">
    <source>
        <dbReference type="ARBA" id="ARBA00022982"/>
    </source>
</evidence>